<keyword evidence="1" id="KW-0812">Transmembrane</keyword>
<feature type="transmembrane region" description="Helical" evidence="1">
    <location>
        <begin position="62"/>
        <end position="84"/>
    </location>
</feature>
<proteinExistence type="predicted"/>
<reference evidence="2 3" key="1">
    <citation type="submission" date="2018-01" db="EMBL/GenBank/DDBJ databases">
        <title>Draft genome sequence of Sphaerisporangium sp. 7K107.</title>
        <authorList>
            <person name="Sahin N."/>
            <person name="Saygin H."/>
            <person name="Ay H."/>
        </authorList>
    </citation>
    <scope>NUCLEOTIDE SEQUENCE [LARGE SCALE GENOMIC DNA]</scope>
    <source>
        <strain evidence="2 3">7K107</strain>
    </source>
</reference>
<comment type="caution">
    <text evidence="2">The sequence shown here is derived from an EMBL/GenBank/DDBJ whole genome shotgun (WGS) entry which is preliminary data.</text>
</comment>
<sequence>GAGLGIAILGTVLSVGYRVALPGVPPGADRSLSAAVEIARMLAPAQAGDLLRAAHGAFQSGLSAALAGAAGLLWLTAAAAAVMLRDRPEGAGPAG</sequence>
<dbReference type="Proteomes" id="UP000248544">
    <property type="component" value="Unassembled WGS sequence"/>
</dbReference>
<protein>
    <submittedName>
        <fullName evidence="2">MFS transporter</fullName>
    </submittedName>
</protein>
<accession>A0A2W2DZ84</accession>
<keyword evidence="3" id="KW-1185">Reference proteome</keyword>
<evidence type="ECO:0000256" key="1">
    <source>
        <dbReference type="SAM" id="Phobius"/>
    </source>
</evidence>
<evidence type="ECO:0000313" key="3">
    <source>
        <dbReference type="Proteomes" id="UP000248544"/>
    </source>
</evidence>
<keyword evidence="1" id="KW-0472">Membrane</keyword>
<organism evidence="2 3">
    <name type="scientific">Spongiactinospora gelatinilytica</name>
    <dbReference type="NCBI Taxonomy" id="2666298"/>
    <lineage>
        <taxon>Bacteria</taxon>
        <taxon>Bacillati</taxon>
        <taxon>Actinomycetota</taxon>
        <taxon>Actinomycetes</taxon>
        <taxon>Streptosporangiales</taxon>
        <taxon>Streptosporangiaceae</taxon>
        <taxon>Spongiactinospora</taxon>
    </lineage>
</organism>
<feature type="non-terminal residue" evidence="2">
    <location>
        <position position="1"/>
    </location>
</feature>
<evidence type="ECO:0000313" key="2">
    <source>
        <dbReference type="EMBL" id="PZG17266.1"/>
    </source>
</evidence>
<name>A0A2W2DZ84_9ACTN</name>
<dbReference type="AlphaFoldDB" id="A0A2W2DZ84"/>
<keyword evidence="1" id="KW-1133">Transmembrane helix</keyword>
<dbReference type="EMBL" id="POUA01000704">
    <property type="protein sequence ID" value="PZG17266.1"/>
    <property type="molecule type" value="Genomic_DNA"/>
</dbReference>
<gene>
    <name evidence="2" type="ORF">C1I98_38710</name>
</gene>